<evidence type="ECO:0000313" key="2">
    <source>
        <dbReference type="EMBL" id="KAF0914511.1"/>
    </source>
</evidence>
<name>A0A6G1DQ43_9ORYZ</name>
<protein>
    <submittedName>
        <fullName evidence="2">Uncharacterized protein</fullName>
    </submittedName>
</protein>
<feature type="transmembrane region" description="Helical" evidence="1">
    <location>
        <begin position="52"/>
        <end position="78"/>
    </location>
</feature>
<keyword evidence="1" id="KW-0472">Membrane</keyword>
<accession>A0A6G1DQ43</accession>
<sequence length="210" mass="21904">METCSRSYMVAVAVGEKHGDSRGRRGTDVVIDRCARQPAAGRPWRKLLGPSYHFFFLATYILFLSSCRALHCIAHTLVCTIPRSPTMAMAPRLLTIISILFAAGVASAVRDLADPARFPPAYGYSGIPPGFFGPGNPGGAGYGGPGGGYARGGVEVPTVVCSDKGPCYGKKVACPKKCFWSYSRSGNGYGAGGGGGSCSIDCKTKCTATC</sequence>
<keyword evidence="3" id="KW-1185">Reference proteome</keyword>
<dbReference type="AlphaFoldDB" id="A0A6G1DQ43"/>
<comment type="caution">
    <text evidence="2">The sequence shown here is derived from an EMBL/GenBank/DDBJ whole genome shotgun (WGS) entry which is preliminary data.</text>
</comment>
<keyword evidence="1" id="KW-0812">Transmembrane</keyword>
<dbReference type="EMBL" id="SPHZ02000006">
    <property type="protein sequence ID" value="KAF0914511.1"/>
    <property type="molecule type" value="Genomic_DNA"/>
</dbReference>
<dbReference type="Proteomes" id="UP000479710">
    <property type="component" value="Unassembled WGS sequence"/>
</dbReference>
<dbReference type="PANTHER" id="PTHR34789">
    <property type="entry name" value="EXPRESSED PROTEIN"/>
    <property type="match status" value="1"/>
</dbReference>
<gene>
    <name evidence="2" type="ORF">E2562_028987</name>
</gene>
<evidence type="ECO:0000256" key="1">
    <source>
        <dbReference type="SAM" id="Phobius"/>
    </source>
</evidence>
<feature type="transmembrane region" description="Helical" evidence="1">
    <location>
        <begin position="90"/>
        <end position="109"/>
    </location>
</feature>
<reference evidence="2 3" key="1">
    <citation type="submission" date="2019-11" db="EMBL/GenBank/DDBJ databases">
        <title>Whole genome sequence of Oryza granulata.</title>
        <authorList>
            <person name="Li W."/>
        </authorList>
    </citation>
    <scope>NUCLEOTIDE SEQUENCE [LARGE SCALE GENOMIC DNA]</scope>
    <source>
        <strain evidence="3">cv. Menghai</strain>
        <tissue evidence="2">Leaf</tissue>
    </source>
</reference>
<evidence type="ECO:0000313" key="3">
    <source>
        <dbReference type="Proteomes" id="UP000479710"/>
    </source>
</evidence>
<organism evidence="2 3">
    <name type="scientific">Oryza meyeriana var. granulata</name>
    <dbReference type="NCBI Taxonomy" id="110450"/>
    <lineage>
        <taxon>Eukaryota</taxon>
        <taxon>Viridiplantae</taxon>
        <taxon>Streptophyta</taxon>
        <taxon>Embryophyta</taxon>
        <taxon>Tracheophyta</taxon>
        <taxon>Spermatophyta</taxon>
        <taxon>Magnoliopsida</taxon>
        <taxon>Liliopsida</taxon>
        <taxon>Poales</taxon>
        <taxon>Poaceae</taxon>
        <taxon>BOP clade</taxon>
        <taxon>Oryzoideae</taxon>
        <taxon>Oryzeae</taxon>
        <taxon>Oryzinae</taxon>
        <taxon>Oryza</taxon>
        <taxon>Oryza meyeriana</taxon>
    </lineage>
</organism>
<dbReference type="PANTHER" id="PTHR34789:SF5">
    <property type="entry name" value="GLYCINE-RICH PROTEIN"/>
    <property type="match status" value="1"/>
</dbReference>
<keyword evidence="1" id="KW-1133">Transmembrane helix</keyword>
<dbReference type="OrthoDB" id="1107388at2759"/>
<proteinExistence type="predicted"/>